<evidence type="ECO:0000256" key="3">
    <source>
        <dbReference type="ARBA" id="ARBA00022763"/>
    </source>
</evidence>
<dbReference type="InterPro" id="IPR052093">
    <property type="entry name" value="HR_Repair_Mediator"/>
</dbReference>
<dbReference type="GO" id="GO:0000707">
    <property type="term" value="P:meiotic DNA recombinase assembly"/>
    <property type="evidence" value="ECO:0007669"/>
    <property type="project" value="TreeGrafter"/>
</dbReference>
<dbReference type="Pfam" id="PF08423">
    <property type="entry name" value="Rad51"/>
    <property type="match status" value="1"/>
</dbReference>
<dbReference type="GO" id="GO:0008821">
    <property type="term" value="F:crossover junction DNA endonuclease activity"/>
    <property type="evidence" value="ECO:0007669"/>
    <property type="project" value="TreeGrafter"/>
</dbReference>
<dbReference type="GO" id="GO:0140664">
    <property type="term" value="F:ATP-dependent DNA damage sensor activity"/>
    <property type="evidence" value="ECO:0007669"/>
    <property type="project" value="InterPro"/>
</dbReference>
<dbReference type="InterPro" id="IPR027417">
    <property type="entry name" value="P-loop_NTPase"/>
</dbReference>
<dbReference type="SUPFAM" id="SSF52540">
    <property type="entry name" value="P-loop containing nucleoside triphosphate hydrolases"/>
    <property type="match status" value="1"/>
</dbReference>
<evidence type="ECO:0000256" key="4">
    <source>
        <dbReference type="ARBA" id="ARBA00022840"/>
    </source>
</evidence>
<name>A0AAW0F8F2_9TRYP</name>
<gene>
    <name evidence="10" type="ORF">NESM_000196700</name>
</gene>
<dbReference type="GO" id="GO:0007131">
    <property type="term" value="P:reciprocal meiotic recombination"/>
    <property type="evidence" value="ECO:0007669"/>
    <property type="project" value="TreeGrafter"/>
</dbReference>
<accession>A0AAW0F8F2</accession>
<evidence type="ECO:0000256" key="5">
    <source>
        <dbReference type="ARBA" id="ARBA00023204"/>
    </source>
</evidence>
<feature type="region of interest" description="Disordered" evidence="8">
    <location>
        <begin position="321"/>
        <end position="361"/>
    </location>
</feature>
<dbReference type="Gene3D" id="3.40.50.300">
    <property type="entry name" value="P-loop containing nucleotide triphosphate hydrolases"/>
    <property type="match status" value="1"/>
</dbReference>
<dbReference type="EMBL" id="JAECZO010000014">
    <property type="protein sequence ID" value="KAK7201344.1"/>
    <property type="molecule type" value="Genomic_DNA"/>
</dbReference>
<dbReference type="InterPro" id="IPR013632">
    <property type="entry name" value="Rad51_C"/>
</dbReference>
<dbReference type="GO" id="GO:0005657">
    <property type="term" value="C:replication fork"/>
    <property type="evidence" value="ECO:0007669"/>
    <property type="project" value="TreeGrafter"/>
</dbReference>
<reference evidence="10 11" key="1">
    <citation type="journal article" date="2021" name="MBio">
        <title>A New Model Trypanosomatid, Novymonas esmeraldas: Genomic Perception of Its 'Candidatus Pandoraea novymonadis' Endosymbiont.</title>
        <authorList>
            <person name="Zakharova A."/>
            <person name="Saura A."/>
            <person name="Butenko A."/>
            <person name="Podesvova L."/>
            <person name="Warmusova S."/>
            <person name="Kostygov A.Y."/>
            <person name="Nenarokova A."/>
            <person name="Lukes J."/>
            <person name="Opperdoes F.R."/>
            <person name="Yurchenko V."/>
        </authorList>
    </citation>
    <scope>NUCLEOTIDE SEQUENCE [LARGE SCALE GENOMIC DNA]</scope>
    <source>
        <strain evidence="10 11">E262AT.01</strain>
    </source>
</reference>
<keyword evidence="4" id="KW-0067">ATP-binding</keyword>
<dbReference type="GO" id="GO:0005524">
    <property type="term" value="F:ATP binding"/>
    <property type="evidence" value="ECO:0007669"/>
    <property type="project" value="UniProtKB-KW"/>
</dbReference>
<keyword evidence="2" id="KW-0547">Nucleotide-binding</keyword>
<evidence type="ECO:0000256" key="1">
    <source>
        <dbReference type="ARBA" id="ARBA00004123"/>
    </source>
</evidence>
<dbReference type="PANTHER" id="PTHR46239:SF1">
    <property type="entry name" value="DNA REPAIR PROTEIN RAD51 HOMOLOG 3"/>
    <property type="match status" value="1"/>
</dbReference>
<feature type="region of interest" description="Disordered" evidence="8">
    <location>
        <begin position="164"/>
        <end position="198"/>
    </location>
</feature>
<feature type="compositionally biased region" description="Low complexity" evidence="8">
    <location>
        <begin position="164"/>
        <end position="176"/>
    </location>
</feature>
<dbReference type="PANTHER" id="PTHR46239">
    <property type="entry name" value="DNA REPAIR PROTEIN RAD51 HOMOLOG 3 RAD51C"/>
    <property type="match status" value="1"/>
</dbReference>
<comment type="caution">
    <text evidence="10">The sequence shown here is derived from an EMBL/GenBank/DDBJ whole genome shotgun (WGS) entry which is preliminary data.</text>
</comment>
<proteinExistence type="predicted"/>
<dbReference type="GO" id="GO:0033063">
    <property type="term" value="C:Rad51B-Rad51C-Rad51D-XRCC2 complex"/>
    <property type="evidence" value="ECO:0007669"/>
    <property type="project" value="TreeGrafter"/>
</dbReference>
<keyword evidence="6" id="KW-0539">Nucleus</keyword>
<dbReference type="Proteomes" id="UP001430356">
    <property type="component" value="Unassembled WGS sequence"/>
</dbReference>
<evidence type="ECO:0000256" key="6">
    <source>
        <dbReference type="ARBA" id="ARBA00023242"/>
    </source>
</evidence>
<protein>
    <recommendedName>
        <fullName evidence="7">DNA repair protein RAD51 homolog 3</fullName>
    </recommendedName>
</protein>
<evidence type="ECO:0000256" key="8">
    <source>
        <dbReference type="SAM" id="MobiDB-lite"/>
    </source>
</evidence>
<evidence type="ECO:0000256" key="7">
    <source>
        <dbReference type="ARBA" id="ARBA00040674"/>
    </source>
</evidence>
<dbReference type="GO" id="GO:0033065">
    <property type="term" value="C:Rad51C-XRCC3 complex"/>
    <property type="evidence" value="ECO:0007669"/>
    <property type="project" value="TreeGrafter"/>
</dbReference>
<dbReference type="GO" id="GO:0000400">
    <property type="term" value="F:four-way junction DNA binding"/>
    <property type="evidence" value="ECO:0007669"/>
    <property type="project" value="TreeGrafter"/>
</dbReference>
<keyword evidence="5" id="KW-0234">DNA repair</keyword>
<feature type="compositionally biased region" description="Low complexity" evidence="8">
    <location>
        <begin position="321"/>
        <end position="335"/>
    </location>
</feature>
<evidence type="ECO:0000259" key="9">
    <source>
        <dbReference type="PROSITE" id="PS50162"/>
    </source>
</evidence>
<dbReference type="AlphaFoldDB" id="A0AAW0F8F2"/>
<keyword evidence="3" id="KW-0227">DNA damage</keyword>
<evidence type="ECO:0000313" key="11">
    <source>
        <dbReference type="Proteomes" id="UP001430356"/>
    </source>
</evidence>
<dbReference type="PROSITE" id="PS50162">
    <property type="entry name" value="RECA_2"/>
    <property type="match status" value="1"/>
</dbReference>
<organism evidence="10 11">
    <name type="scientific">Novymonas esmeraldas</name>
    <dbReference type="NCBI Taxonomy" id="1808958"/>
    <lineage>
        <taxon>Eukaryota</taxon>
        <taxon>Discoba</taxon>
        <taxon>Euglenozoa</taxon>
        <taxon>Kinetoplastea</taxon>
        <taxon>Metakinetoplastina</taxon>
        <taxon>Trypanosomatida</taxon>
        <taxon>Trypanosomatidae</taxon>
        <taxon>Novymonas</taxon>
    </lineage>
</organism>
<feature type="domain" description="RecA family profile 1" evidence="9">
    <location>
        <begin position="220"/>
        <end position="502"/>
    </location>
</feature>
<evidence type="ECO:0000256" key="2">
    <source>
        <dbReference type="ARBA" id="ARBA00022741"/>
    </source>
</evidence>
<feature type="region of interest" description="Disordered" evidence="8">
    <location>
        <begin position="438"/>
        <end position="466"/>
    </location>
</feature>
<comment type="subcellular location">
    <subcellularLocation>
        <location evidence="1">Nucleus</location>
    </subcellularLocation>
</comment>
<dbReference type="InterPro" id="IPR020588">
    <property type="entry name" value="RecA_ATP-bd"/>
</dbReference>
<evidence type="ECO:0000313" key="10">
    <source>
        <dbReference type="EMBL" id="KAK7201344.1"/>
    </source>
</evidence>
<sequence length="682" mass="69469">MALIECCEALSTSTKSKLQDAGVLYVDDVVSLLREGGDAGRDACGDVAVPGLRRLRAALQGHPAYGGALRPRRAGLEREAEGQCTGEGSCCCGADASCGGGAVATRSPLALPSDGSAPLALTSEEVEELVGMGMRAGAVGSAAEPVARGGPSLSAASGASSAAAAGAAGDGAPPAHAARRARVSGLSASGTAAEARHSVPGCRTLREVHEELRWSRARGAPTHATTFSQALDGVLGGGVPVGGVTEVSGPPGVGKTQMLMQLAVSCAMPVEFGGMDGATLFIDTEGSFVAERLEQMATAAVSLVRLILLRQPPPPPPVLLRVPAAAPRAGRRQAGTQPKRRRCPTPEPHAGGEAAAVGGRSPCAREPFTVESVLRRVHYVRVTDLAGVLALLHSLPTWLAADGAAAAAAAGAGGCAGAAVRMVLIDSMALPFRAADDFQREGEPPRDGSGGVDRLAPPPGPAGATLSRHGLWQRSRLLFQCSGVLQHLAAAHGLAIVVTNHMTSKTLRCAAAAGPHHHHDHSGSSGGGCGASTARQSVLVPALGDAWGHGLSTRLLLCFHHYDVAACSFGGATTPLPPPPSLSARSSPARCAEDVVYSLTGRGDSSRAALRRVVQHRVARVLVCSGQPRRETCFAITSKGIRDVQRDMVAARVRGDVRAVGGCPPSLPREGSCVDAGGEAWW</sequence>
<keyword evidence="11" id="KW-1185">Reference proteome</keyword>